<dbReference type="PROSITE" id="PS51084">
    <property type="entry name" value="HIT_2"/>
    <property type="match status" value="1"/>
</dbReference>
<name>A0A517LAG1_9PEZI</name>
<sequence>MPPNLAKPIYFGPFLVNSQVFHTTPHTFILTNLRPLLPGHTLVCPLRPCPRLSDLTPPEITDLFLTVQRLQKTLRRVYKATAFNVAVQDGKDAGQTVPHVHVHVIPRQAKDMDSKGGGDRLYEMLEGDEGDIAKELLNKEKKPTFKPDSERTDRSSEEMEKEAAWLAGEMAKDDSVE</sequence>
<dbReference type="AlphaFoldDB" id="A0A517LAG1"/>
<dbReference type="PANTHER" id="PTHR46243">
    <property type="entry name" value="BIS(5'-ADENOSYL)-TRIPHOSPHATASE"/>
    <property type="match status" value="1"/>
</dbReference>
<keyword evidence="1 7" id="KW-0547">Nucleotide-binding</keyword>
<keyword evidence="2 7" id="KW-0378">Hydrolase</keyword>
<accession>A0A517LAG1</accession>
<feature type="short sequence motif" description="Histidine triad motif" evidence="6">
    <location>
        <begin position="99"/>
        <end position="103"/>
    </location>
</feature>
<evidence type="ECO:0000256" key="1">
    <source>
        <dbReference type="ARBA" id="ARBA00022741"/>
    </source>
</evidence>
<feature type="binding site" evidence="4">
    <location>
        <position position="103"/>
    </location>
    <ligand>
        <name>substrate</name>
    </ligand>
</feature>
<feature type="region of interest" description="Disordered" evidence="8">
    <location>
        <begin position="135"/>
        <end position="177"/>
    </location>
</feature>
<protein>
    <recommendedName>
        <fullName evidence="7">Bis(5'-adenosyl)-triphosphatase</fullName>
        <ecNumber evidence="7">3.6.1.29</ecNumber>
    </recommendedName>
</protein>
<feature type="binding site" evidence="4">
    <location>
        <position position="88"/>
    </location>
    <ligand>
        <name>substrate</name>
    </ligand>
</feature>
<dbReference type="Proteomes" id="UP000316270">
    <property type="component" value="Chromosome 8"/>
</dbReference>
<evidence type="ECO:0000256" key="5">
    <source>
        <dbReference type="PIRSR" id="PIRSR639383-3"/>
    </source>
</evidence>
<evidence type="ECO:0000313" key="11">
    <source>
        <dbReference type="Proteomes" id="UP000316270"/>
    </source>
</evidence>
<comment type="cofactor">
    <cofactor evidence="7">
        <name>Mn(2+)</name>
        <dbReference type="ChEBI" id="CHEBI:29035"/>
    </cofactor>
</comment>
<dbReference type="InterPro" id="IPR019808">
    <property type="entry name" value="Histidine_triad_CS"/>
</dbReference>
<evidence type="ECO:0000256" key="4">
    <source>
        <dbReference type="PIRSR" id="PIRSR639383-2"/>
    </source>
</evidence>
<evidence type="ECO:0000256" key="3">
    <source>
        <dbReference type="PIRSR" id="PIRSR639383-1"/>
    </source>
</evidence>
<evidence type="ECO:0000313" key="10">
    <source>
        <dbReference type="EMBL" id="QDS72622.1"/>
    </source>
</evidence>
<feature type="site" description="Important for induction of apoptosis" evidence="5">
    <location>
        <position position="122"/>
    </location>
</feature>
<dbReference type="FunFam" id="3.30.428.10:FF:000011">
    <property type="entry name" value="Fragile histidine triad"/>
    <property type="match status" value="1"/>
</dbReference>
<dbReference type="InterPro" id="IPR051884">
    <property type="entry name" value="Bis(5'-adenosyl)-TPase_reg"/>
</dbReference>
<keyword evidence="11" id="KW-1185">Reference proteome</keyword>
<evidence type="ECO:0000256" key="2">
    <source>
        <dbReference type="ARBA" id="ARBA00022801"/>
    </source>
</evidence>
<organism evidence="10 11">
    <name type="scientific">Venturia effusa</name>
    <dbReference type="NCBI Taxonomy" id="50376"/>
    <lineage>
        <taxon>Eukaryota</taxon>
        <taxon>Fungi</taxon>
        <taxon>Dikarya</taxon>
        <taxon>Ascomycota</taxon>
        <taxon>Pezizomycotina</taxon>
        <taxon>Dothideomycetes</taxon>
        <taxon>Pleosporomycetidae</taxon>
        <taxon>Venturiales</taxon>
        <taxon>Venturiaceae</taxon>
        <taxon>Venturia</taxon>
    </lineage>
</organism>
<dbReference type="InterPro" id="IPR011146">
    <property type="entry name" value="HIT-like"/>
</dbReference>
<feature type="binding site" evidence="4">
    <location>
        <begin position="94"/>
        <end position="97"/>
    </location>
    <ligand>
        <name>substrate</name>
    </ligand>
</feature>
<dbReference type="InterPro" id="IPR039383">
    <property type="entry name" value="FHIT"/>
</dbReference>
<evidence type="ECO:0000256" key="8">
    <source>
        <dbReference type="SAM" id="MobiDB-lite"/>
    </source>
</evidence>
<dbReference type="Pfam" id="PF01230">
    <property type="entry name" value="HIT"/>
    <property type="match status" value="1"/>
</dbReference>
<dbReference type="CDD" id="cd01275">
    <property type="entry name" value="FHIT"/>
    <property type="match status" value="1"/>
</dbReference>
<feature type="active site" description="Tele-AMP-histidine intermediate" evidence="3">
    <location>
        <position position="101"/>
    </location>
</feature>
<evidence type="ECO:0000259" key="9">
    <source>
        <dbReference type="PROSITE" id="PS51084"/>
    </source>
</evidence>
<dbReference type="GO" id="GO:0047710">
    <property type="term" value="F:bis(5'-adenosyl)-triphosphatase activity"/>
    <property type="evidence" value="ECO:0007669"/>
    <property type="project" value="UniProtKB-UniRule"/>
</dbReference>
<dbReference type="SUPFAM" id="SSF54197">
    <property type="entry name" value="HIT-like"/>
    <property type="match status" value="1"/>
</dbReference>
<evidence type="ECO:0000256" key="7">
    <source>
        <dbReference type="RuleBase" id="RU366076"/>
    </source>
</evidence>
<dbReference type="PROSITE" id="PS00892">
    <property type="entry name" value="HIT_1"/>
    <property type="match status" value="1"/>
</dbReference>
<comment type="catalytic activity">
    <reaction evidence="7">
        <text>P(1),P(3)-bis(5'-adenosyl) triphosphate + H2O = AMP + ADP + 2 H(+)</text>
        <dbReference type="Rhea" id="RHEA:13893"/>
        <dbReference type="ChEBI" id="CHEBI:15377"/>
        <dbReference type="ChEBI" id="CHEBI:15378"/>
        <dbReference type="ChEBI" id="CHEBI:58529"/>
        <dbReference type="ChEBI" id="CHEBI:456215"/>
        <dbReference type="ChEBI" id="CHEBI:456216"/>
        <dbReference type="EC" id="3.6.1.29"/>
    </reaction>
</comment>
<dbReference type="OrthoDB" id="680339at2759"/>
<gene>
    <name evidence="10" type="ORF">FKW77_002184</name>
</gene>
<dbReference type="GO" id="GO:0000166">
    <property type="term" value="F:nucleotide binding"/>
    <property type="evidence" value="ECO:0007669"/>
    <property type="project" value="UniProtKB-KW"/>
</dbReference>
<feature type="domain" description="HIT" evidence="9">
    <location>
        <begin position="7"/>
        <end position="114"/>
    </location>
</feature>
<evidence type="ECO:0000256" key="6">
    <source>
        <dbReference type="PROSITE-ProRule" id="PRU00464"/>
    </source>
</evidence>
<feature type="compositionally biased region" description="Basic and acidic residues" evidence="8">
    <location>
        <begin position="135"/>
        <end position="163"/>
    </location>
</feature>
<dbReference type="InterPro" id="IPR036265">
    <property type="entry name" value="HIT-like_sf"/>
</dbReference>
<dbReference type="PANTHER" id="PTHR46243:SF1">
    <property type="entry name" value="BIS(5'-ADENOSYL)-TRIPHOSPHATASE"/>
    <property type="match status" value="1"/>
</dbReference>
<dbReference type="EMBL" id="CP042192">
    <property type="protein sequence ID" value="QDS72622.1"/>
    <property type="molecule type" value="Genomic_DNA"/>
</dbReference>
<dbReference type="EC" id="3.6.1.29" evidence="7"/>
<dbReference type="Gene3D" id="3.30.428.10">
    <property type="entry name" value="HIT-like"/>
    <property type="match status" value="1"/>
</dbReference>
<reference evidence="10 11" key="1">
    <citation type="submission" date="2019-07" db="EMBL/GenBank/DDBJ databases">
        <title>Finished genome of Venturia effusa.</title>
        <authorList>
            <person name="Young C.A."/>
            <person name="Cox M.P."/>
            <person name="Ganley A.R.D."/>
            <person name="David W.J."/>
        </authorList>
    </citation>
    <scope>NUCLEOTIDE SEQUENCE [LARGE SCALE GENOMIC DNA]</scope>
    <source>
        <strain evidence="11">albino</strain>
    </source>
</reference>
<feature type="binding site" evidence="4">
    <location>
        <position position="32"/>
    </location>
    <ligand>
        <name>substrate</name>
    </ligand>
</feature>
<proteinExistence type="predicted"/>
<dbReference type="STRING" id="50376.A0A517LAG1"/>